<dbReference type="GO" id="GO:0046872">
    <property type="term" value="F:metal ion binding"/>
    <property type="evidence" value="ECO:0007669"/>
    <property type="project" value="UniProtKB-KW"/>
</dbReference>
<evidence type="ECO:0000256" key="4">
    <source>
        <dbReference type="PIRSR" id="PIRSR603782-2"/>
    </source>
</evidence>
<feature type="chain" id="PRO_5015974702" evidence="5">
    <location>
        <begin position="23"/>
        <end position="219"/>
    </location>
</feature>
<evidence type="ECO:0000256" key="5">
    <source>
        <dbReference type="SAM" id="SignalP"/>
    </source>
</evidence>
<comment type="similarity">
    <text evidence="1">Belongs to the SCO1/2 family.</text>
</comment>
<evidence type="ECO:0000313" key="7">
    <source>
        <dbReference type="EMBL" id="PZR79544.1"/>
    </source>
</evidence>
<feature type="disulfide bond" description="Redox-active" evidence="4">
    <location>
        <begin position="80"/>
        <end position="84"/>
    </location>
</feature>
<keyword evidence="3" id="KW-0479">Metal-binding</keyword>
<dbReference type="SUPFAM" id="SSF52833">
    <property type="entry name" value="Thioredoxin-like"/>
    <property type="match status" value="1"/>
</dbReference>
<feature type="binding site" evidence="3">
    <location>
        <position position="84"/>
    </location>
    <ligand>
        <name>Cu cation</name>
        <dbReference type="ChEBI" id="CHEBI:23378"/>
    </ligand>
</feature>
<name>A0A2W6A7R6_9BACT</name>
<keyword evidence="5" id="KW-0732">Signal</keyword>
<feature type="signal peptide" evidence="5">
    <location>
        <begin position="1"/>
        <end position="22"/>
    </location>
</feature>
<gene>
    <name evidence="7" type="ORF">DLM65_10490</name>
</gene>
<dbReference type="InterPro" id="IPR013766">
    <property type="entry name" value="Thioredoxin_domain"/>
</dbReference>
<organism evidence="7 8">
    <name type="scientific">Candidatus Aeolococcus gillhamiae</name>
    <dbReference type="NCBI Taxonomy" id="3127015"/>
    <lineage>
        <taxon>Bacteria</taxon>
        <taxon>Bacillati</taxon>
        <taxon>Candidatus Dormiibacterota</taxon>
        <taxon>Candidatus Dormibacteria</taxon>
        <taxon>Candidatus Aeolococcales</taxon>
        <taxon>Candidatus Aeolococcaceae</taxon>
        <taxon>Candidatus Aeolococcus</taxon>
    </lineage>
</organism>
<keyword evidence="4" id="KW-1015">Disulfide bond</keyword>
<dbReference type="InterPro" id="IPR003782">
    <property type="entry name" value="SCO1/SenC"/>
</dbReference>
<dbReference type="Proteomes" id="UP000248724">
    <property type="component" value="Unassembled WGS sequence"/>
</dbReference>
<dbReference type="EMBL" id="QHBU01000200">
    <property type="protein sequence ID" value="PZR79544.1"/>
    <property type="molecule type" value="Genomic_DNA"/>
</dbReference>
<dbReference type="PROSITE" id="PS51352">
    <property type="entry name" value="THIOREDOXIN_2"/>
    <property type="match status" value="1"/>
</dbReference>
<reference evidence="7 8" key="1">
    <citation type="journal article" date="2017" name="Nature">
        <title>Atmospheric trace gases support primary production in Antarctic desert surface soil.</title>
        <authorList>
            <person name="Ji M."/>
            <person name="Greening C."/>
            <person name="Vanwonterghem I."/>
            <person name="Carere C.R."/>
            <person name="Bay S.K."/>
            <person name="Steen J.A."/>
            <person name="Montgomery K."/>
            <person name="Lines T."/>
            <person name="Beardall J."/>
            <person name="van Dorst J."/>
            <person name="Snape I."/>
            <person name="Stott M.B."/>
            <person name="Hugenholtz P."/>
            <person name="Ferrari B.C."/>
        </authorList>
    </citation>
    <scope>NUCLEOTIDE SEQUENCE [LARGE SCALE GENOMIC DNA]</scope>
    <source>
        <strain evidence="7">RRmetagenome_bin12</strain>
    </source>
</reference>
<protein>
    <submittedName>
        <fullName evidence="7">SCO family protein</fullName>
    </submittedName>
</protein>
<proteinExistence type="inferred from homology"/>
<dbReference type="CDD" id="cd02968">
    <property type="entry name" value="SCO"/>
    <property type="match status" value="1"/>
</dbReference>
<dbReference type="Gene3D" id="3.40.30.10">
    <property type="entry name" value="Glutaredoxin"/>
    <property type="match status" value="1"/>
</dbReference>
<dbReference type="AlphaFoldDB" id="A0A2W6A7R6"/>
<evidence type="ECO:0000256" key="1">
    <source>
        <dbReference type="ARBA" id="ARBA00010996"/>
    </source>
</evidence>
<feature type="binding site" evidence="3">
    <location>
        <position position="80"/>
    </location>
    <ligand>
        <name>Cu cation</name>
        <dbReference type="ChEBI" id="CHEBI:23378"/>
    </ligand>
</feature>
<dbReference type="PANTHER" id="PTHR12151:SF25">
    <property type="entry name" value="LINALOOL DEHYDRATASE_ISOMERASE DOMAIN-CONTAINING PROTEIN"/>
    <property type="match status" value="1"/>
</dbReference>
<dbReference type="Pfam" id="PF02630">
    <property type="entry name" value="SCO1-SenC"/>
    <property type="match status" value="1"/>
</dbReference>
<dbReference type="InterPro" id="IPR036249">
    <property type="entry name" value="Thioredoxin-like_sf"/>
</dbReference>
<evidence type="ECO:0000259" key="6">
    <source>
        <dbReference type="PROSITE" id="PS51352"/>
    </source>
</evidence>
<evidence type="ECO:0000256" key="3">
    <source>
        <dbReference type="PIRSR" id="PIRSR603782-1"/>
    </source>
</evidence>
<evidence type="ECO:0000313" key="8">
    <source>
        <dbReference type="Proteomes" id="UP000248724"/>
    </source>
</evidence>
<feature type="domain" description="Thioredoxin" evidence="6">
    <location>
        <begin position="41"/>
        <end position="185"/>
    </location>
</feature>
<keyword evidence="2 3" id="KW-0186">Copper</keyword>
<accession>A0A2W6A7R6</accession>
<sequence length="219" mass="22655">MAVAVLGATVALAAGCGGTTQAAIQVQGQGRVPAGLEGVLQSPPQPKPSFVLADTSGRPYDLAGATQGYATLLYFGYTHCPDECPTHMANIAAALSQVEPQVSSHVKVVFVTTDPPRDTPAVIRKWLDNFSTSFIGLSGTEAQIQAAEAGTGIDPNAGSEPTVPGATTTIPTGDYSVTHAAYVLAFTTDNLAHVIYPSGLGVKAWVHDLPELVRGWPKS</sequence>
<evidence type="ECO:0000256" key="2">
    <source>
        <dbReference type="ARBA" id="ARBA00023008"/>
    </source>
</evidence>
<comment type="caution">
    <text evidence="7">The sequence shown here is derived from an EMBL/GenBank/DDBJ whole genome shotgun (WGS) entry which is preliminary data.</text>
</comment>
<dbReference type="PANTHER" id="PTHR12151">
    <property type="entry name" value="ELECTRON TRANSPORT PROTIN SCO1/SENC FAMILY MEMBER"/>
    <property type="match status" value="1"/>
</dbReference>